<protein>
    <submittedName>
        <fullName evidence="2">Uncharacterized protein</fullName>
    </submittedName>
</protein>
<dbReference type="RefSeq" id="WP_067867213.1">
    <property type="nucleotide sequence ID" value="NZ_JBBMRA010000028.1"/>
</dbReference>
<keyword evidence="1" id="KW-0732">Signal</keyword>
<feature type="chain" id="PRO_5045727671" evidence="1">
    <location>
        <begin position="24"/>
        <end position="110"/>
    </location>
</feature>
<comment type="caution">
    <text evidence="2">The sequence shown here is derived from an EMBL/GenBank/DDBJ whole genome shotgun (WGS) entry which is preliminary data.</text>
</comment>
<evidence type="ECO:0000313" key="3">
    <source>
        <dbReference type="Proteomes" id="UP001449225"/>
    </source>
</evidence>
<feature type="signal peptide" evidence="1">
    <location>
        <begin position="1"/>
        <end position="23"/>
    </location>
</feature>
<organism evidence="2 3">
    <name type="scientific">Neptuniibacter pectenicola</name>
    <dbReference type="NCBI Taxonomy" id="1806669"/>
    <lineage>
        <taxon>Bacteria</taxon>
        <taxon>Pseudomonadati</taxon>
        <taxon>Pseudomonadota</taxon>
        <taxon>Gammaproteobacteria</taxon>
        <taxon>Oceanospirillales</taxon>
        <taxon>Oceanospirillaceae</taxon>
        <taxon>Neptuniibacter</taxon>
    </lineage>
</organism>
<gene>
    <name evidence="2" type="ORF">WNY58_16745</name>
</gene>
<dbReference type="Proteomes" id="UP001449225">
    <property type="component" value="Unassembled WGS sequence"/>
</dbReference>
<evidence type="ECO:0000313" key="2">
    <source>
        <dbReference type="EMBL" id="MEM5538033.1"/>
    </source>
</evidence>
<sequence>MRQLFTIFALLITLFGTTQMSVAAALPMEHMSSDMHSMVEMDGGMEKSVNCADQPGCELQSSCGGHLCSVISSVTSMKIAYIPFNISIFKASLTTIYLIQKDRPPQPLMS</sequence>
<accession>A0ABU9TWE2</accession>
<reference evidence="2 3" key="1">
    <citation type="submission" date="2024-03" db="EMBL/GenBank/DDBJ databases">
        <title>Community enrichment and isolation of bacterial strains for fucoidan degradation.</title>
        <authorList>
            <person name="Sichert A."/>
        </authorList>
    </citation>
    <scope>NUCLEOTIDE SEQUENCE [LARGE SCALE GENOMIC DNA]</scope>
    <source>
        <strain evidence="2 3">AS76</strain>
    </source>
</reference>
<evidence type="ECO:0000256" key="1">
    <source>
        <dbReference type="SAM" id="SignalP"/>
    </source>
</evidence>
<keyword evidence="3" id="KW-1185">Reference proteome</keyword>
<proteinExistence type="predicted"/>
<dbReference type="EMBL" id="JBBMRA010000028">
    <property type="protein sequence ID" value="MEM5538033.1"/>
    <property type="molecule type" value="Genomic_DNA"/>
</dbReference>
<name>A0ABU9TWE2_9GAMM</name>